<evidence type="ECO:0000256" key="1">
    <source>
        <dbReference type="SAM" id="MobiDB-lite"/>
    </source>
</evidence>
<comment type="caution">
    <text evidence="2">The sequence shown here is derived from an EMBL/GenBank/DDBJ whole genome shotgun (WGS) entry which is preliminary data.</text>
</comment>
<evidence type="ECO:0000313" key="2">
    <source>
        <dbReference type="EMBL" id="THC87986.1"/>
    </source>
</evidence>
<accession>A0A4S3IZX7</accession>
<dbReference type="Proteomes" id="UP000308092">
    <property type="component" value="Unassembled WGS sequence"/>
</dbReference>
<feature type="region of interest" description="Disordered" evidence="1">
    <location>
        <begin position="1"/>
        <end position="174"/>
    </location>
</feature>
<proteinExistence type="predicted"/>
<feature type="compositionally biased region" description="Polar residues" evidence="1">
    <location>
        <begin position="76"/>
        <end position="87"/>
    </location>
</feature>
<gene>
    <name evidence="2" type="ORF">EYZ11_012567</name>
</gene>
<feature type="compositionally biased region" description="Polar residues" evidence="1">
    <location>
        <begin position="107"/>
        <end position="117"/>
    </location>
</feature>
<dbReference type="STRING" id="1220188.A0A4S3IZX7"/>
<dbReference type="EMBL" id="SOSA01000970">
    <property type="protein sequence ID" value="THC87986.1"/>
    <property type="molecule type" value="Genomic_DNA"/>
</dbReference>
<name>A0A4S3IZX7_9EURO</name>
<dbReference type="AlphaFoldDB" id="A0A4S3IZX7"/>
<feature type="compositionally biased region" description="Polar residues" evidence="1">
    <location>
        <begin position="37"/>
        <end position="55"/>
    </location>
</feature>
<organism evidence="2 3">
    <name type="scientific">Aspergillus tanneri</name>
    <dbReference type="NCBI Taxonomy" id="1220188"/>
    <lineage>
        <taxon>Eukaryota</taxon>
        <taxon>Fungi</taxon>
        <taxon>Dikarya</taxon>
        <taxon>Ascomycota</taxon>
        <taxon>Pezizomycotina</taxon>
        <taxon>Eurotiomycetes</taxon>
        <taxon>Eurotiomycetidae</taxon>
        <taxon>Eurotiales</taxon>
        <taxon>Aspergillaceae</taxon>
        <taxon>Aspergillus</taxon>
        <taxon>Aspergillus subgen. Circumdati</taxon>
    </lineage>
</organism>
<evidence type="ECO:0000313" key="3">
    <source>
        <dbReference type="Proteomes" id="UP000308092"/>
    </source>
</evidence>
<protein>
    <submittedName>
        <fullName evidence="2">Uncharacterized protein</fullName>
    </submittedName>
</protein>
<reference evidence="2 3" key="1">
    <citation type="submission" date="2019-03" db="EMBL/GenBank/DDBJ databases">
        <title>The genome sequence of a newly discovered highly antifungal drug resistant Aspergillus species, Aspergillus tanneri NIH 1004.</title>
        <authorList>
            <person name="Mounaud S."/>
            <person name="Singh I."/>
            <person name="Joardar V."/>
            <person name="Pakala S."/>
            <person name="Pakala S."/>
            <person name="Venepally P."/>
            <person name="Hoover J."/>
            <person name="Nierman W."/>
            <person name="Chung J."/>
            <person name="Losada L."/>
        </authorList>
    </citation>
    <scope>NUCLEOTIDE SEQUENCE [LARGE SCALE GENOMIC DNA]</scope>
    <source>
        <strain evidence="2 3">NIH1004</strain>
    </source>
</reference>
<feature type="compositionally biased region" description="Basic and acidic residues" evidence="1">
    <location>
        <begin position="145"/>
        <end position="159"/>
    </location>
</feature>
<keyword evidence="3" id="KW-1185">Reference proteome</keyword>
<sequence length="174" mass="19059">MTLEVESTDRPSLRLPNPPPLLHTRSGNEPLDRPSTPAENGFTSPVQTPQGSPSKSRFPPGAIDLPNVFDKAMKLNPTSPTKNTYNHYNHPMFAPPQGAGEDFNESVIRQPQASPTRKGNKENRPLSPSRLAKNLGPNPAAAAISRHEHYQTRDMESIQRRSPSQAVGQCHSAL</sequence>
<dbReference type="VEuPathDB" id="FungiDB:EYZ11_012567"/>